<comment type="caution">
    <text evidence="1">The sequence shown here is derived from an EMBL/GenBank/DDBJ whole genome shotgun (WGS) entry which is preliminary data.</text>
</comment>
<reference evidence="2" key="1">
    <citation type="submission" date="2012-11" db="EMBL/GenBank/DDBJ databases">
        <authorList>
            <person name="Lucero-Rivera Y.E."/>
            <person name="Tovar-Ramirez D."/>
        </authorList>
    </citation>
    <scope>NUCLEOTIDE SEQUENCE [LARGE SCALE GENOMIC DNA]</scope>
    <source>
        <strain evidence="2">Araruama</strain>
    </source>
</reference>
<dbReference type="AlphaFoldDB" id="A0A1V1NYF0"/>
<proteinExistence type="predicted"/>
<dbReference type="Pfam" id="PF13431">
    <property type="entry name" value="TPR_17"/>
    <property type="match status" value="1"/>
</dbReference>
<accession>A0A1V1NYF0</accession>
<gene>
    <name evidence="1" type="ORF">OMM_11466</name>
</gene>
<dbReference type="EMBL" id="ATBP01001325">
    <property type="protein sequence ID" value="ETR67555.1"/>
    <property type="molecule type" value="Genomic_DNA"/>
</dbReference>
<evidence type="ECO:0000313" key="1">
    <source>
        <dbReference type="EMBL" id="ETR67555.1"/>
    </source>
</evidence>
<dbReference type="Proteomes" id="UP000189670">
    <property type="component" value="Unassembled WGS sequence"/>
</dbReference>
<dbReference type="Gene3D" id="1.25.40.10">
    <property type="entry name" value="Tetratricopeptide repeat domain"/>
    <property type="match status" value="1"/>
</dbReference>
<evidence type="ECO:0008006" key="3">
    <source>
        <dbReference type="Google" id="ProtNLM"/>
    </source>
</evidence>
<organism evidence="1 2">
    <name type="scientific">Candidatus Magnetoglobus multicellularis str. Araruama</name>
    <dbReference type="NCBI Taxonomy" id="890399"/>
    <lineage>
        <taxon>Bacteria</taxon>
        <taxon>Pseudomonadati</taxon>
        <taxon>Thermodesulfobacteriota</taxon>
        <taxon>Desulfobacteria</taxon>
        <taxon>Desulfobacterales</taxon>
        <taxon>Desulfobacteraceae</taxon>
        <taxon>Candidatus Magnetoglobus</taxon>
    </lineage>
</organism>
<sequence length="97" mass="11421">MTFDFGREAVTLKSTEDMRKQQSVNEESPQRVNIEAFYEDNQVDVEILECQEEIEFNPDNQEARFTLAQLYLNKQDYKQAMIEAKTLLKLAGYHKKP</sequence>
<dbReference type="SUPFAM" id="SSF48452">
    <property type="entry name" value="TPR-like"/>
    <property type="match status" value="1"/>
</dbReference>
<name>A0A1V1NYF0_9BACT</name>
<evidence type="ECO:0000313" key="2">
    <source>
        <dbReference type="Proteomes" id="UP000189670"/>
    </source>
</evidence>
<protein>
    <recommendedName>
        <fullName evidence="3">Tetratricopeptide repeat protein</fullName>
    </recommendedName>
</protein>
<dbReference type="InterPro" id="IPR011990">
    <property type="entry name" value="TPR-like_helical_dom_sf"/>
</dbReference>